<gene>
    <name evidence="2" type="ORF">Ahu01nite_100370</name>
</gene>
<evidence type="ECO:0000313" key="3">
    <source>
        <dbReference type="Proteomes" id="UP000603200"/>
    </source>
</evidence>
<proteinExistence type="predicted"/>
<dbReference type="Pfam" id="PF12872">
    <property type="entry name" value="OST-HTH"/>
    <property type="match status" value="1"/>
</dbReference>
<dbReference type="Proteomes" id="UP000603200">
    <property type="component" value="Unassembled WGS sequence"/>
</dbReference>
<organism evidence="2 3">
    <name type="scientific">Winogradskya humida</name>
    <dbReference type="NCBI Taxonomy" id="113566"/>
    <lineage>
        <taxon>Bacteria</taxon>
        <taxon>Bacillati</taxon>
        <taxon>Actinomycetota</taxon>
        <taxon>Actinomycetes</taxon>
        <taxon>Micromonosporales</taxon>
        <taxon>Micromonosporaceae</taxon>
        <taxon>Winogradskya</taxon>
    </lineage>
</organism>
<evidence type="ECO:0000259" key="1">
    <source>
        <dbReference type="PROSITE" id="PS51644"/>
    </source>
</evidence>
<dbReference type="RefSeq" id="WP_203843828.1">
    <property type="nucleotide sequence ID" value="NZ_BAAATV010000053.1"/>
</dbReference>
<protein>
    <recommendedName>
        <fullName evidence="1">HTH OST-type domain-containing protein</fullName>
    </recommendedName>
</protein>
<keyword evidence="3" id="KW-1185">Reference proteome</keyword>
<dbReference type="CDD" id="cd10146">
    <property type="entry name" value="LabA_like_C"/>
    <property type="match status" value="1"/>
</dbReference>
<dbReference type="EMBL" id="BOMN01000162">
    <property type="protein sequence ID" value="GIE26935.1"/>
    <property type="molecule type" value="Genomic_DNA"/>
</dbReference>
<dbReference type="PROSITE" id="PS51644">
    <property type="entry name" value="HTH_OST"/>
    <property type="match status" value="1"/>
</dbReference>
<dbReference type="InterPro" id="IPR025605">
    <property type="entry name" value="OST-HTH/LOTUS_dom"/>
</dbReference>
<accession>A0ABQ4A7T6</accession>
<name>A0ABQ4A7T6_9ACTN</name>
<evidence type="ECO:0000313" key="2">
    <source>
        <dbReference type="EMBL" id="GIE26935.1"/>
    </source>
</evidence>
<feature type="domain" description="HTH OST-type" evidence="1">
    <location>
        <begin position="65"/>
        <end position="141"/>
    </location>
</feature>
<dbReference type="PANTHER" id="PTHR35811">
    <property type="entry name" value="SLR1870 PROTEIN"/>
    <property type="match status" value="1"/>
</dbReference>
<reference evidence="2 3" key="1">
    <citation type="submission" date="2021-01" db="EMBL/GenBank/DDBJ databases">
        <title>Whole genome shotgun sequence of Actinoplanes humidus NBRC 14915.</title>
        <authorList>
            <person name="Komaki H."/>
            <person name="Tamura T."/>
        </authorList>
    </citation>
    <scope>NUCLEOTIDE SEQUENCE [LARGE SCALE GENOMIC DNA]</scope>
    <source>
        <strain evidence="2 3">NBRC 14915</strain>
    </source>
</reference>
<dbReference type="Gene3D" id="3.30.420.610">
    <property type="entry name" value="LOTUS domain-like"/>
    <property type="match status" value="1"/>
</dbReference>
<dbReference type="InterPro" id="IPR041966">
    <property type="entry name" value="LOTUS-like"/>
</dbReference>
<sequence length="147" mass="16634">METPPPRTEREVSGLHQDQEQRVRKPFVAACDLFVYSENLRTPVSVTTEIASTGPDSWSRERLRADTTVVNQLRQAVEGASGEDGWARLAKVGQLIARQRSDFDARTYGYPKLGLLIAAIDLFDMERRESGEGKVAVTWVRDKRRRS</sequence>
<dbReference type="PANTHER" id="PTHR35811:SF1">
    <property type="entry name" value="HTH OST-TYPE DOMAIN-CONTAINING PROTEIN"/>
    <property type="match status" value="1"/>
</dbReference>
<comment type="caution">
    <text evidence="2">The sequence shown here is derived from an EMBL/GenBank/DDBJ whole genome shotgun (WGS) entry which is preliminary data.</text>
</comment>